<dbReference type="PROSITE" id="PS50929">
    <property type="entry name" value="ABC_TM1F"/>
    <property type="match status" value="1"/>
</dbReference>
<reference evidence="9 10" key="1">
    <citation type="submission" date="2019-04" db="EMBL/GenBank/DDBJ databases">
        <title>In vitro growth and metabolic characteristics of meat-borne Lactobacillus algidus strains.</title>
        <authorList>
            <person name="Sade E."/>
            <person name="Per J."/>
            <person name="Tytti H."/>
            <person name="Johanna B.K."/>
        </authorList>
    </citation>
    <scope>NUCLEOTIDE SEQUENCE [LARGE SCALE GENOMIC DNA]</scope>
    <source>
        <strain evidence="9 10">LTS37-1</strain>
    </source>
</reference>
<evidence type="ECO:0000256" key="8">
    <source>
        <dbReference type="ARBA" id="ARBA00023136"/>
    </source>
</evidence>
<keyword evidence="4" id="KW-0812">Transmembrane</keyword>
<evidence type="ECO:0000256" key="3">
    <source>
        <dbReference type="ARBA" id="ARBA00022475"/>
    </source>
</evidence>
<name>A0A2C8ESZ1_9LACO</name>
<dbReference type="PANTHER" id="PTHR43394">
    <property type="entry name" value="ATP-DEPENDENT PERMEASE MDL1, MITOCHONDRIAL"/>
    <property type="match status" value="1"/>
</dbReference>
<evidence type="ECO:0000256" key="5">
    <source>
        <dbReference type="ARBA" id="ARBA00022741"/>
    </source>
</evidence>
<dbReference type="InterPro" id="IPR003439">
    <property type="entry name" value="ABC_transporter-like_ATP-bd"/>
</dbReference>
<keyword evidence="5" id="KW-0547">Nucleotide-binding</keyword>
<keyword evidence="3" id="KW-1003">Cell membrane</keyword>
<proteinExistence type="predicted"/>
<dbReference type="PROSITE" id="PS50893">
    <property type="entry name" value="ABC_TRANSPORTER_2"/>
    <property type="match status" value="1"/>
</dbReference>
<dbReference type="CDD" id="cd18548">
    <property type="entry name" value="ABC_6TM_Tm287_like"/>
    <property type="match status" value="1"/>
</dbReference>
<dbReference type="InterPro" id="IPR011527">
    <property type="entry name" value="ABC1_TM_dom"/>
</dbReference>
<gene>
    <name evidence="9" type="ORF">LABALGLTS371_13690</name>
</gene>
<dbReference type="GO" id="GO:0015421">
    <property type="term" value="F:ABC-type oligopeptide transporter activity"/>
    <property type="evidence" value="ECO:0007669"/>
    <property type="project" value="TreeGrafter"/>
</dbReference>
<dbReference type="PANTHER" id="PTHR43394:SF1">
    <property type="entry name" value="ATP-BINDING CASSETTE SUB-FAMILY B MEMBER 10, MITOCHONDRIAL"/>
    <property type="match status" value="1"/>
</dbReference>
<dbReference type="GO" id="GO:0016887">
    <property type="term" value="F:ATP hydrolysis activity"/>
    <property type="evidence" value="ECO:0007669"/>
    <property type="project" value="InterPro"/>
</dbReference>
<dbReference type="FunFam" id="3.40.50.300:FF:000221">
    <property type="entry name" value="Multidrug ABC transporter ATP-binding protein"/>
    <property type="match status" value="1"/>
</dbReference>
<dbReference type="SUPFAM" id="SSF90123">
    <property type="entry name" value="ABC transporter transmembrane region"/>
    <property type="match status" value="1"/>
</dbReference>
<keyword evidence="6 9" id="KW-0067">ATP-binding</keyword>
<keyword evidence="8" id="KW-0472">Membrane</keyword>
<protein>
    <submittedName>
        <fullName evidence="9">ABC transporter ATP-binding protein</fullName>
    </submittedName>
</protein>
<dbReference type="SMART" id="SM00382">
    <property type="entry name" value="AAA"/>
    <property type="match status" value="1"/>
</dbReference>
<dbReference type="SUPFAM" id="SSF52540">
    <property type="entry name" value="P-loop containing nucleoside triphosphate hydrolases"/>
    <property type="match status" value="1"/>
</dbReference>
<comment type="subcellular location">
    <subcellularLocation>
        <location evidence="1">Cell membrane</location>
        <topology evidence="1">Multi-pass membrane protein</topology>
    </subcellularLocation>
</comment>
<evidence type="ECO:0000256" key="6">
    <source>
        <dbReference type="ARBA" id="ARBA00022840"/>
    </source>
</evidence>
<keyword evidence="7" id="KW-1133">Transmembrane helix</keyword>
<dbReference type="Gene3D" id="1.20.1560.10">
    <property type="entry name" value="ABC transporter type 1, transmembrane domain"/>
    <property type="match status" value="1"/>
</dbReference>
<dbReference type="InterPro" id="IPR039421">
    <property type="entry name" value="Type_1_exporter"/>
</dbReference>
<keyword evidence="2" id="KW-0813">Transport</keyword>
<evidence type="ECO:0000256" key="2">
    <source>
        <dbReference type="ARBA" id="ARBA00022448"/>
    </source>
</evidence>
<evidence type="ECO:0000256" key="4">
    <source>
        <dbReference type="ARBA" id="ARBA00022692"/>
    </source>
</evidence>
<dbReference type="Pfam" id="PF00664">
    <property type="entry name" value="ABC_membrane"/>
    <property type="match status" value="1"/>
</dbReference>
<dbReference type="AlphaFoldDB" id="A0A2C8ESZ1"/>
<dbReference type="GO" id="GO:0005886">
    <property type="term" value="C:plasma membrane"/>
    <property type="evidence" value="ECO:0007669"/>
    <property type="project" value="UniProtKB-SubCell"/>
</dbReference>
<dbReference type="InterPro" id="IPR027417">
    <property type="entry name" value="P-loop_NTPase"/>
</dbReference>
<dbReference type="EMBL" id="SRRQ01000012">
    <property type="protein sequence ID" value="TWW10470.1"/>
    <property type="molecule type" value="Genomic_DNA"/>
</dbReference>
<dbReference type="Proteomes" id="UP000321659">
    <property type="component" value="Unassembled WGS sequence"/>
</dbReference>
<dbReference type="InterPro" id="IPR003593">
    <property type="entry name" value="AAA+_ATPase"/>
</dbReference>
<evidence type="ECO:0000256" key="7">
    <source>
        <dbReference type="ARBA" id="ARBA00022989"/>
    </source>
</evidence>
<comment type="caution">
    <text evidence="9">The sequence shown here is derived from an EMBL/GenBank/DDBJ whole genome shotgun (WGS) entry which is preliminary data.</text>
</comment>
<dbReference type="Pfam" id="PF00005">
    <property type="entry name" value="ABC_tran"/>
    <property type="match status" value="1"/>
</dbReference>
<evidence type="ECO:0000256" key="1">
    <source>
        <dbReference type="ARBA" id="ARBA00004651"/>
    </source>
</evidence>
<evidence type="ECO:0000313" key="9">
    <source>
        <dbReference type="EMBL" id="TWW10470.1"/>
    </source>
</evidence>
<dbReference type="GO" id="GO:0005524">
    <property type="term" value="F:ATP binding"/>
    <property type="evidence" value="ECO:0007669"/>
    <property type="project" value="UniProtKB-KW"/>
</dbReference>
<evidence type="ECO:0000313" key="10">
    <source>
        <dbReference type="Proteomes" id="UP000321659"/>
    </source>
</evidence>
<dbReference type="Gene3D" id="3.40.50.300">
    <property type="entry name" value="P-loop containing nucleotide triphosphate hydrolases"/>
    <property type="match status" value="1"/>
</dbReference>
<sequence>MDILLKHAKKYRVDIFWAVVMVVIMAVSTLWQPKLLQKVIDAILKDQGDKITSLGIYLIVVAVIGLLAGVVNTILSAKVAQSMSADIRETAFRKIQTFSFGNIERFQAGNIVVRLTNDITQIQTLIMTILQTLIRVPILFVGAFILAMNTIPDLWWIIVILIVAVLGISMLTFGRMGRHFGLMQGLIDRVNELAKENLMGVRVVKSFNQETNEEKRFDKVSDDLNAQNIYVGTLFSVLIPAFTLIGNMAVVAAIYFVGDLAKADPSTVTAITSFINYLMQIMFAIIIGGMMMTFSARAMVSIKRLREILDEEPDIYYTDVPEENLTGSVSFEDVSFSYEGDDKPTLKHINFEVKPGEMIGIVGATGSGKTTLAQMIPRLFDPQEGMVKVGGKNLRDINEKSLRKTVAFVLQKAILFSGTIADNLRQGKEDAAEEDMDVASQIAQASEFINRLPARYDAEVEERSANFSGGQKQRLSITRGVIGKPKILILDDSTSALDAQSEKLVQKALNNELKATTTFVIAEKISSVINADRIFVMDDGELVGEGTHKDLVENSQIYQEIYNTQKGKETV</sequence>
<accession>A0A2C8ESZ1</accession>
<organism evidence="9 10">
    <name type="scientific">Dellaglioa algida</name>
    <dbReference type="NCBI Taxonomy" id="105612"/>
    <lineage>
        <taxon>Bacteria</taxon>
        <taxon>Bacillati</taxon>
        <taxon>Bacillota</taxon>
        <taxon>Bacilli</taxon>
        <taxon>Lactobacillales</taxon>
        <taxon>Lactobacillaceae</taxon>
        <taxon>Dellaglioa</taxon>
    </lineage>
</organism>
<dbReference type="InterPro" id="IPR036640">
    <property type="entry name" value="ABC1_TM_sf"/>
</dbReference>